<name>A0A3B4E718_PYGNA</name>
<evidence type="ECO:0000259" key="7">
    <source>
        <dbReference type="PROSITE" id="PS50119"/>
    </source>
</evidence>
<dbReference type="Ensembl" id="ENSPNAT00000019699.2">
    <property type="protein sequence ID" value="ENSPNAP00000031039.2"/>
    <property type="gene ID" value="ENSPNAG00000018160.2"/>
</dbReference>
<dbReference type="Pfam" id="PF00643">
    <property type="entry name" value="zf-B_box"/>
    <property type="match status" value="1"/>
</dbReference>
<dbReference type="Proteomes" id="UP001501920">
    <property type="component" value="Chromosome 12"/>
</dbReference>
<dbReference type="SUPFAM" id="SSF57850">
    <property type="entry name" value="RING/U-box"/>
    <property type="match status" value="1"/>
</dbReference>
<dbReference type="InterPro" id="IPR013083">
    <property type="entry name" value="Znf_RING/FYVE/PHD"/>
</dbReference>
<dbReference type="CDD" id="cd19769">
    <property type="entry name" value="Bbox2_TRIM16-like"/>
    <property type="match status" value="1"/>
</dbReference>
<dbReference type="InterPro" id="IPR001841">
    <property type="entry name" value="Znf_RING"/>
</dbReference>
<feature type="domain" description="RING-type" evidence="6">
    <location>
        <begin position="15"/>
        <end position="58"/>
    </location>
</feature>
<dbReference type="AlphaFoldDB" id="A0A3B4E718"/>
<dbReference type="SUPFAM" id="SSF57845">
    <property type="entry name" value="B-box zinc-binding domain"/>
    <property type="match status" value="1"/>
</dbReference>
<keyword evidence="3" id="KW-0862">Zinc</keyword>
<accession>A0A3B4E718</accession>
<dbReference type="InterPro" id="IPR051051">
    <property type="entry name" value="E3_ubiq-ligase_TRIM/RNF"/>
</dbReference>
<evidence type="ECO:0000256" key="3">
    <source>
        <dbReference type="ARBA" id="ARBA00022833"/>
    </source>
</evidence>
<dbReference type="OMA" id="CKNCINS"/>
<dbReference type="SMART" id="SM00184">
    <property type="entry name" value="RING"/>
    <property type="match status" value="1"/>
</dbReference>
<reference evidence="8 9" key="1">
    <citation type="submission" date="2020-10" db="EMBL/GenBank/DDBJ databases">
        <title>Pygocentrus nattereri (red-bellied piranha) genome, fPygNat1, primary haplotype.</title>
        <authorList>
            <person name="Myers G."/>
            <person name="Meyer A."/>
            <person name="Karagic N."/>
            <person name="Pippel M."/>
            <person name="Winkler S."/>
            <person name="Tracey A."/>
            <person name="Wood J."/>
            <person name="Formenti G."/>
            <person name="Howe K."/>
            <person name="Fedrigo O."/>
            <person name="Jarvis E.D."/>
        </authorList>
    </citation>
    <scope>NUCLEOTIDE SEQUENCE [LARGE SCALE GENOMIC DNA]</scope>
</reference>
<organism evidence="8 9">
    <name type="scientific">Pygocentrus nattereri</name>
    <name type="common">Red-bellied piranha</name>
    <dbReference type="NCBI Taxonomy" id="42514"/>
    <lineage>
        <taxon>Eukaryota</taxon>
        <taxon>Metazoa</taxon>
        <taxon>Chordata</taxon>
        <taxon>Craniata</taxon>
        <taxon>Vertebrata</taxon>
        <taxon>Euteleostomi</taxon>
        <taxon>Actinopterygii</taxon>
        <taxon>Neopterygii</taxon>
        <taxon>Teleostei</taxon>
        <taxon>Ostariophysi</taxon>
        <taxon>Characiformes</taxon>
        <taxon>Characoidei</taxon>
        <taxon>Pygocentrus</taxon>
    </lineage>
</organism>
<dbReference type="GeneTree" id="ENSGT01150000286899"/>
<evidence type="ECO:0000256" key="2">
    <source>
        <dbReference type="ARBA" id="ARBA00022771"/>
    </source>
</evidence>
<evidence type="ECO:0000256" key="5">
    <source>
        <dbReference type="SAM" id="Coils"/>
    </source>
</evidence>
<evidence type="ECO:0000259" key="6">
    <source>
        <dbReference type="PROSITE" id="PS50089"/>
    </source>
</evidence>
<dbReference type="PROSITE" id="PS50089">
    <property type="entry name" value="ZF_RING_2"/>
    <property type="match status" value="1"/>
</dbReference>
<dbReference type="PROSITE" id="PS00518">
    <property type="entry name" value="ZF_RING_1"/>
    <property type="match status" value="1"/>
</dbReference>
<reference evidence="8" key="3">
    <citation type="submission" date="2025-09" db="UniProtKB">
        <authorList>
            <consortium name="Ensembl"/>
        </authorList>
    </citation>
    <scope>IDENTIFICATION</scope>
</reference>
<dbReference type="PROSITE" id="PS50119">
    <property type="entry name" value="ZF_BBOX"/>
    <property type="match status" value="1"/>
</dbReference>
<keyword evidence="9" id="KW-1185">Reference proteome</keyword>
<dbReference type="GO" id="GO:0008270">
    <property type="term" value="F:zinc ion binding"/>
    <property type="evidence" value="ECO:0007669"/>
    <property type="project" value="UniProtKB-KW"/>
</dbReference>
<keyword evidence="2 4" id="KW-0863">Zinc-finger</keyword>
<dbReference type="SMART" id="SM00336">
    <property type="entry name" value="BBOX"/>
    <property type="match status" value="1"/>
</dbReference>
<evidence type="ECO:0000313" key="8">
    <source>
        <dbReference type="Ensembl" id="ENSPNAP00000031039.2"/>
    </source>
</evidence>
<feature type="coiled-coil region" evidence="5">
    <location>
        <begin position="189"/>
        <end position="224"/>
    </location>
</feature>
<evidence type="ECO:0000313" key="9">
    <source>
        <dbReference type="Proteomes" id="UP001501920"/>
    </source>
</evidence>
<dbReference type="PANTHER" id="PTHR25465:SF5">
    <property type="entry name" value="E3 UBIQUITIN_ISG15 LIGASE TRIM25-RELATED"/>
    <property type="match status" value="1"/>
</dbReference>
<proteinExistence type="predicted"/>
<dbReference type="PANTHER" id="PTHR25465">
    <property type="entry name" value="B-BOX DOMAIN CONTAINING"/>
    <property type="match status" value="1"/>
</dbReference>
<keyword evidence="5" id="KW-0175">Coiled coil</keyword>
<dbReference type="InterPro" id="IPR000315">
    <property type="entry name" value="Znf_B-box"/>
</dbReference>
<reference evidence="8" key="2">
    <citation type="submission" date="2025-08" db="UniProtKB">
        <authorList>
            <consortium name="Ensembl"/>
        </authorList>
    </citation>
    <scope>IDENTIFICATION</scope>
</reference>
<dbReference type="InterPro" id="IPR017907">
    <property type="entry name" value="Znf_RING_CS"/>
</dbReference>
<evidence type="ECO:0000256" key="1">
    <source>
        <dbReference type="ARBA" id="ARBA00022723"/>
    </source>
</evidence>
<dbReference type="Gene3D" id="4.10.830.40">
    <property type="match status" value="1"/>
</dbReference>
<dbReference type="Pfam" id="PF15227">
    <property type="entry name" value="zf-C3HC4_4"/>
    <property type="match status" value="1"/>
</dbReference>
<sequence length="247" mass="28634">MAEFSISIDQDQLSCPACVDLLKDPVTVPCGHSFCMLCIDACWDQEDQRGVYSCPQCRETFTLRPVLHRNYFIAEILEKLKKTDVRAAPPAGSGDVECDFCSGRKRKAVKSCLMCLASFCEDHLKPHYEVSSWKKHKLVKASTRLQEKICSQHDKLIEIYCRTDRSCICYLCAKYDHRGHDTVSAAAERTQKQMELKEMQREFQQMIQEKRKRLEQAVNTLKITNKIGFEEWEKLEQEIADLKRRNA</sequence>
<dbReference type="Gene3D" id="3.30.40.10">
    <property type="entry name" value="Zinc/RING finger domain, C3HC4 (zinc finger)"/>
    <property type="match status" value="1"/>
</dbReference>
<feature type="domain" description="B box-type" evidence="7">
    <location>
        <begin position="145"/>
        <end position="185"/>
    </location>
</feature>
<dbReference type="Gene3D" id="3.30.160.60">
    <property type="entry name" value="Classic Zinc Finger"/>
    <property type="match status" value="1"/>
</dbReference>
<evidence type="ECO:0000256" key="4">
    <source>
        <dbReference type="PROSITE-ProRule" id="PRU00024"/>
    </source>
</evidence>
<evidence type="ECO:0008006" key="10">
    <source>
        <dbReference type="Google" id="ProtNLM"/>
    </source>
</evidence>
<keyword evidence="1" id="KW-0479">Metal-binding</keyword>
<protein>
    <recommendedName>
        <fullName evidence="10">E3 ubiquitin/ISG15 ligase TRIM25-like</fullName>
    </recommendedName>
</protein>